<evidence type="ECO:0000313" key="2">
    <source>
        <dbReference type="Proteomes" id="UP001365128"/>
    </source>
</evidence>
<comment type="caution">
    <text evidence="1">The sequence shown here is derived from an EMBL/GenBank/DDBJ whole genome shotgun (WGS) entry which is preliminary data.</text>
</comment>
<keyword evidence="2" id="KW-1185">Reference proteome</keyword>
<dbReference type="Proteomes" id="UP001365128">
    <property type="component" value="Unassembled WGS sequence"/>
</dbReference>
<evidence type="ECO:0000313" key="1">
    <source>
        <dbReference type="EMBL" id="KAK7545283.1"/>
    </source>
</evidence>
<dbReference type="EMBL" id="JBBPDW010000018">
    <property type="protein sequence ID" value="KAK7545283.1"/>
    <property type="molecule type" value="Genomic_DNA"/>
</dbReference>
<organism evidence="1 2">
    <name type="scientific">Phyllosticta citricarpa</name>
    <dbReference type="NCBI Taxonomy" id="55181"/>
    <lineage>
        <taxon>Eukaryota</taxon>
        <taxon>Fungi</taxon>
        <taxon>Dikarya</taxon>
        <taxon>Ascomycota</taxon>
        <taxon>Pezizomycotina</taxon>
        <taxon>Dothideomycetes</taxon>
        <taxon>Dothideomycetes incertae sedis</taxon>
        <taxon>Botryosphaeriales</taxon>
        <taxon>Phyllostictaceae</taxon>
        <taxon>Phyllosticta</taxon>
    </lineage>
</organism>
<reference evidence="1 2" key="1">
    <citation type="submission" date="2024-04" db="EMBL/GenBank/DDBJ databases">
        <title>Phyllosticta paracitricarpa is synonymous to the EU quarantine fungus P. citricarpa based on phylogenomic analyses.</title>
        <authorList>
            <consortium name="Lawrence Berkeley National Laboratory"/>
            <person name="Van Ingen-Buijs V.A."/>
            <person name="Van Westerhoven A.C."/>
            <person name="Haridas S."/>
            <person name="Skiadas P."/>
            <person name="Martin F."/>
            <person name="Groenewald J.Z."/>
            <person name="Crous P.W."/>
            <person name="Seidl M.F."/>
        </authorList>
    </citation>
    <scope>NUCLEOTIDE SEQUENCE [LARGE SCALE GENOMIC DNA]</scope>
    <source>
        <strain evidence="1 2">CBS 122670</strain>
    </source>
</reference>
<accession>A0ABR1MD65</accession>
<gene>
    <name evidence="1" type="ORF">IWX46DRAFT_114578</name>
</gene>
<proteinExistence type="predicted"/>
<name>A0ABR1MD65_9PEZI</name>
<sequence length="250" mass="27248">MLEDPKSSTHVQMPSNQLLAKWLRKSYKDSGASIHFNARPKRRAAPPARMLSRFTVSQSHCITAPTIGQPHEGNDSQRYTTAVRQPNGIQQPNSRVSAELPKNKSASPLLSSVGLVMDTLPLSLRHRPVLALRSVLKFVAVIVASATGGVAQNQTGSVPRCYRAAVGLRRDRPGFDTFFLTLKLKSCCAEPIRCSVVAFCLSSPNVENVGCVAKTVLDDAGFETTGLWHNPAADGGICMLWHVGRRERSF</sequence>
<protein>
    <submittedName>
        <fullName evidence="1">Uncharacterized protein</fullName>
    </submittedName>
</protein>